<evidence type="ECO:0000313" key="1">
    <source>
        <dbReference type="EMBL" id="TGX82642.1"/>
    </source>
</evidence>
<protein>
    <submittedName>
        <fullName evidence="1">5'/3'-nucleotidase SurE</fullName>
    </submittedName>
</protein>
<gene>
    <name evidence="1" type="primary">surE</name>
    <name evidence="1" type="ORF">E5358_06255</name>
</gene>
<dbReference type="Proteomes" id="UP000308886">
    <property type="component" value="Unassembled WGS sequence"/>
</dbReference>
<comment type="caution">
    <text evidence="1">The sequence shown here is derived from an EMBL/GenBank/DDBJ whole genome shotgun (WGS) entry which is preliminary data.</text>
</comment>
<organism evidence="1 2">
    <name type="scientific">Palleniella muris</name>
    <dbReference type="NCBI Taxonomy" id="3038145"/>
    <lineage>
        <taxon>Bacteria</taxon>
        <taxon>Pseudomonadati</taxon>
        <taxon>Bacteroidota</taxon>
        <taxon>Bacteroidia</taxon>
        <taxon>Bacteroidales</taxon>
        <taxon>Prevotellaceae</taxon>
        <taxon>Palleniella</taxon>
    </lineage>
</organism>
<dbReference type="EMBL" id="SRZC01000008">
    <property type="protein sequence ID" value="TGX82642.1"/>
    <property type="molecule type" value="Genomic_DNA"/>
</dbReference>
<name>A0AC61QQT8_9BACT</name>
<evidence type="ECO:0000313" key="2">
    <source>
        <dbReference type="Proteomes" id="UP000308886"/>
    </source>
</evidence>
<sequence>MLLKRNEKIMEKPLILISNDDGYRAKGIRELAKIAMQFGEVLVCAPEGAQSGKSRAFTMNDITLHKANSIEAGYPEDVDVWFCTGTPVDCVKMAYGTLCKRKPKLILGGINHGDNASTNAHYSGTIGVAFEGCMKGIPSIAFSLCDFEPDANFEPMRPVVEKVIKKVFAEGLPHFTCLNVNVPKTASYEELKGIRACRMADGYWRNEVSPQDRTDRQGNQMYLLEGYYKSNEPDAEDTDAWAIRNGYAAVTPCTIDITDYSLLKSLEL</sequence>
<reference evidence="1" key="1">
    <citation type="submission" date="2019-04" db="EMBL/GenBank/DDBJ databases">
        <title>Microbes associate with the intestines of laboratory mice.</title>
        <authorList>
            <person name="Navarre W."/>
            <person name="Wong E."/>
            <person name="Huang K."/>
            <person name="Tropini C."/>
            <person name="Ng K."/>
            <person name="Yu B."/>
        </authorList>
    </citation>
    <scope>NUCLEOTIDE SEQUENCE</scope>
    <source>
        <strain evidence="1">NM73_A23</strain>
    </source>
</reference>
<accession>A0AC61QQT8</accession>
<proteinExistence type="predicted"/>
<keyword evidence="2" id="KW-1185">Reference proteome</keyword>